<protein>
    <recommendedName>
        <fullName evidence="3">Fungal N-terminal domain-containing protein</fullName>
    </recommendedName>
</protein>
<dbReference type="OrthoDB" id="3200163at2759"/>
<dbReference type="EMBL" id="JAPEUY010000001">
    <property type="protein sequence ID" value="KAJ4377359.1"/>
    <property type="molecule type" value="Genomic_DNA"/>
</dbReference>
<comment type="caution">
    <text evidence="1">The sequence shown here is derived from an EMBL/GenBank/DDBJ whole genome shotgun (WGS) entry which is preliminary data.</text>
</comment>
<dbReference type="AlphaFoldDB" id="A0A9W8YGS3"/>
<keyword evidence="2" id="KW-1185">Reference proteome</keyword>
<evidence type="ECO:0000313" key="1">
    <source>
        <dbReference type="EMBL" id="KAJ4377359.1"/>
    </source>
</evidence>
<name>A0A9W8YGS3_9PLEO</name>
<dbReference type="Proteomes" id="UP001140560">
    <property type="component" value="Unassembled WGS sequence"/>
</dbReference>
<evidence type="ECO:0008006" key="3">
    <source>
        <dbReference type="Google" id="ProtNLM"/>
    </source>
</evidence>
<proteinExistence type="predicted"/>
<reference evidence="1" key="1">
    <citation type="submission" date="2022-10" db="EMBL/GenBank/DDBJ databases">
        <title>Tapping the CABI collections for fungal endophytes: first genome assemblies for Collariella, Neodidymelliopsis, Ascochyta clinopodiicola, Didymella pomorum, Didymosphaeria variabile, Neocosmospora piperis and Neocucurbitaria cava.</title>
        <authorList>
            <person name="Hill R."/>
        </authorList>
    </citation>
    <scope>NUCLEOTIDE SEQUENCE</scope>
    <source>
        <strain evidence="1">IMI 356814</strain>
    </source>
</reference>
<evidence type="ECO:0000313" key="2">
    <source>
        <dbReference type="Proteomes" id="UP001140560"/>
    </source>
</evidence>
<gene>
    <name evidence="1" type="ORF">N0V83_000184</name>
</gene>
<sequence>MPKSFQRQRVDVQLTMDGLSGVASGIAVVSLALQLIHSVGTIKTFVRNVKDAPKELERLMELLERLGALLEDVRAVMERQSSLQGQHFPAPSMTIFQCLRGCERTLQPLQEIVEKYSKPQPQSASVMAKFKSEVRLGFKAKDIASFETRVEQEINFLHAALGMNQTTIL</sequence>
<organism evidence="1 2">
    <name type="scientific">Neocucurbitaria cava</name>
    <dbReference type="NCBI Taxonomy" id="798079"/>
    <lineage>
        <taxon>Eukaryota</taxon>
        <taxon>Fungi</taxon>
        <taxon>Dikarya</taxon>
        <taxon>Ascomycota</taxon>
        <taxon>Pezizomycotina</taxon>
        <taxon>Dothideomycetes</taxon>
        <taxon>Pleosporomycetidae</taxon>
        <taxon>Pleosporales</taxon>
        <taxon>Pleosporineae</taxon>
        <taxon>Cucurbitariaceae</taxon>
        <taxon>Neocucurbitaria</taxon>
    </lineage>
</organism>
<accession>A0A9W8YGS3</accession>